<dbReference type="Pfam" id="PF21694">
    <property type="entry name" value="DNA_pol3_delta_C"/>
    <property type="match status" value="1"/>
</dbReference>
<dbReference type="Pfam" id="PF06144">
    <property type="entry name" value="DNA_pol3_delta"/>
    <property type="match status" value="1"/>
</dbReference>
<feature type="domain" description="DNA polymerase III delta N-terminal" evidence="9">
    <location>
        <begin position="21"/>
        <end position="145"/>
    </location>
</feature>
<keyword evidence="4" id="KW-0548">Nucleotidyltransferase</keyword>
<evidence type="ECO:0000256" key="6">
    <source>
        <dbReference type="ARBA" id="ARBA00022932"/>
    </source>
</evidence>
<dbReference type="SUPFAM" id="SSF48019">
    <property type="entry name" value="post-AAA+ oligomerization domain-like"/>
    <property type="match status" value="1"/>
</dbReference>
<accession>A0A2I0QY71</accession>
<name>A0A2I0QY71_9BACI</name>
<dbReference type="InterPro" id="IPR008921">
    <property type="entry name" value="DNA_pol3_clamp-load_cplx_C"/>
</dbReference>
<feature type="domain" description="DNA polymerase III delta subunit-like C-terminal" evidence="10">
    <location>
        <begin position="218"/>
        <end position="334"/>
    </location>
</feature>
<reference evidence="11 12" key="1">
    <citation type="submission" date="2017-06" db="EMBL/GenBank/DDBJ databases">
        <title>the draft geome sequence of Illustriluteabacillus marina B3227.</title>
        <authorList>
            <person name="He R.-H."/>
            <person name="Du Z.-J."/>
        </authorList>
    </citation>
    <scope>NUCLEOTIDE SEQUENCE [LARGE SCALE GENOMIC DNA]</scope>
    <source>
        <strain evidence="11 12">B3227</strain>
    </source>
</reference>
<keyword evidence="6" id="KW-0239">DNA-directed DNA polymerase</keyword>
<evidence type="ECO:0000313" key="11">
    <source>
        <dbReference type="EMBL" id="PKR79050.1"/>
    </source>
</evidence>
<evidence type="ECO:0000313" key="12">
    <source>
        <dbReference type="Proteomes" id="UP000243524"/>
    </source>
</evidence>
<keyword evidence="5" id="KW-0235">DNA replication</keyword>
<proteinExistence type="inferred from homology"/>
<dbReference type="PANTHER" id="PTHR34388">
    <property type="entry name" value="DNA POLYMERASE III SUBUNIT DELTA"/>
    <property type="match status" value="1"/>
</dbReference>
<evidence type="ECO:0000256" key="8">
    <source>
        <dbReference type="ARBA" id="ARBA00049244"/>
    </source>
</evidence>
<gene>
    <name evidence="11" type="ORF">CEY16_04675</name>
</gene>
<sequence length="347" mass="40227">MYLHAQQWVSSVKDTDIAPIYLLYGEESYFIQQVIGQIEDLLKKKYEDFDKNTYDMESTVVQEAIHDAETFPMFTEHKLTIINRASFLTGQAKKEELDHQVEVLQDFVEHPVEFSTTVIIAPYEKLDQRKKIVKVLKNKCTTIDCSPPKVQDMQSMITYLAKDKGLDLSGSVIELLLERVGEHLDALDHELEKLALYFENDHVTYEGAEELISVHAETSSFTLMDAIVELQLGKALQILKELKKQNEEPIALLALLTSQIRLLLLCKLLKEKGYQQQQMAKQIKSHPYAIKMALKRERRLSESVLKEMIHSAIKVDEFMKSGKMDKWLALEMFVRDMSQHIQERKYN</sequence>
<dbReference type="AlphaFoldDB" id="A0A2I0QY71"/>
<dbReference type="GO" id="GO:0006261">
    <property type="term" value="P:DNA-templated DNA replication"/>
    <property type="evidence" value="ECO:0007669"/>
    <property type="project" value="TreeGrafter"/>
</dbReference>
<dbReference type="Gene3D" id="1.10.8.60">
    <property type="match status" value="1"/>
</dbReference>
<evidence type="ECO:0000256" key="4">
    <source>
        <dbReference type="ARBA" id="ARBA00022695"/>
    </source>
</evidence>
<dbReference type="Gene3D" id="1.20.272.10">
    <property type="match status" value="1"/>
</dbReference>
<protein>
    <recommendedName>
        <fullName evidence="2">DNA polymerase III subunit delta</fullName>
        <ecNumber evidence="1">2.7.7.7</ecNumber>
    </recommendedName>
</protein>
<dbReference type="Gene3D" id="3.40.50.300">
    <property type="entry name" value="P-loop containing nucleotide triphosphate hydrolases"/>
    <property type="match status" value="1"/>
</dbReference>
<keyword evidence="3" id="KW-0808">Transferase</keyword>
<dbReference type="GO" id="GO:0009360">
    <property type="term" value="C:DNA polymerase III complex"/>
    <property type="evidence" value="ECO:0007669"/>
    <property type="project" value="InterPro"/>
</dbReference>
<dbReference type="EC" id="2.7.7.7" evidence="1"/>
<dbReference type="PANTHER" id="PTHR34388:SF1">
    <property type="entry name" value="DNA POLYMERASE III SUBUNIT DELTA"/>
    <property type="match status" value="1"/>
</dbReference>
<comment type="catalytic activity">
    <reaction evidence="8">
        <text>DNA(n) + a 2'-deoxyribonucleoside 5'-triphosphate = DNA(n+1) + diphosphate</text>
        <dbReference type="Rhea" id="RHEA:22508"/>
        <dbReference type="Rhea" id="RHEA-COMP:17339"/>
        <dbReference type="Rhea" id="RHEA-COMP:17340"/>
        <dbReference type="ChEBI" id="CHEBI:33019"/>
        <dbReference type="ChEBI" id="CHEBI:61560"/>
        <dbReference type="ChEBI" id="CHEBI:173112"/>
        <dbReference type="EC" id="2.7.7.7"/>
    </reaction>
</comment>
<dbReference type="EMBL" id="PJNH01000001">
    <property type="protein sequence ID" value="PKR79050.1"/>
    <property type="molecule type" value="Genomic_DNA"/>
</dbReference>
<evidence type="ECO:0000256" key="1">
    <source>
        <dbReference type="ARBA" id="ARBA00012417"/>
    </source>
</evidence>
<evidence type="ECO:0000256" key="3">
    <source>
        <dbReference type="ARBA" id="ARBA00022679"/>
    </source>
</evidence>
<dbReference type="InterPro" id="IPR005790">
    <property type="entry name" value="DNA_polIII_delta"/>
</dbReference>
<dbReference type="NCBIfam" id="TIGR01128">
    <property type="entry name" value="holA"/>
    <property type="match status" value="1"/>
</dbReference>
<evidence type="ECO:0000259" key="10">
    <source>
        <dbReference type="Pfam" id="PF21694"/>
    </source>
</evidence>
<evidence type="ECO:0000259" key="9">
    <source>
        <dbReference type="Pfam" id="PF06144"/>
    </source>
</evidence>
<dbReference type="InterPro" id="IPR027417">
    <property type="entry name" value="P-loop_NTPase"/>
</dbReference>
<dbReference type="GO" id="GO:0003677">
    <property type="term" value="F:DNA binding"/>
    <property type="evidence" value="ECO:0007669"/>
    <property type="project" value="InterPro"/>
</dbReference>
<dbReference type="Proteomes" id="UP000243524">
    <property type="component" value="Unassembled WGS sequence"/>
</dbReference>
<evidence type="ECO:0000256" key="2">
    <source>
        <dbReference type="ARBA" id="ARBA00017703"/>
    </source>
</evidence>
<dbReference type="GO" id="GO:0003887">
    <property type="term" value="F:DNA-directed DNA polymerase activity"/>
    <property type="evidence" value="ECO:0007669"/>
    <property type="project" value="UniProtKB-KW"/>
</dbReference>
<dbReference type="InterPro" id="IPR010372">
    <property type="entry name" value="DNA_pol3_delta_N"/>
</dbReference>
<keyword evidence="12" id="KW-1185">Reference proteome</keyword>
<evidence type="ECO:0000256" key="7">
    <source>
        <dbReference type="ARBA" id="ARBA00034754"/>
    </source>
</evidence>
<organism evidence="11 12">
    <name type="scientific">Halalkalibacillus sediminis</name>
    <dbReference type="NCBI Taxonomy" id="2018042"/>
    <lineage>
        <taxon>Bacteria</taxon>
        <taxon>Bacillati</taxon>
        <taxon>Bacillota</taxon>
        <taxon>Bacilli</taxon>
        <taxon>Bacillales</taxon>
        <taxon>Bacillaceae</taxon>
        <taxon>Halalkalibacillus</taxon>
    </lineage>
</organism>
<dbReference type="InterPro" id="IPR048466">
    <property type="entry name" value="DNA_pol3_delta-like_C"/>
</dbReference>
<comment type="similarity">
    <text evidence="7">Belongs to the DNA polymerase HolA subunit family.</text>
</comment>
<comment type="caution">
    <text evidence="11">The sequence shown here is derived from an EMBL/GenBank/DDBJ whole genome shotgun (WGS) entry which is preliminary data.</text>
</comment>
<dbReference type="SUPFAM" id="SSF52540">
    <property type="entry name" value="P-loop containing nucleoside triphosphate hydrolases"/>
    <property type="match status" value="1"/>
</dbReference>
<evidence type="ECO:0000256" key="5">
    <source>
        <dbReference type="ARBA" id="ARBA00022705"/>
    </source>
</evidence>